<keyword evidence="2" id="KW-0276">Fatty acid metabolism</keyword>
<evidence type="ECO:0000313" key="10">
    <source>
        <dbReference type="Proteomes" id="UP000192578"/>
    </source>
</evidence>
<dbReference type="PANTHER" id="PTHR43602:SF1">
    <property type="entry name" value="ENOYL-COA HYDRATASE DOMAIN-CONTAINING PROTEIN 3, MITOCHONDRIAL"/>
    <property type="match status" value="1"/>
</dbReference>
<dbReference type="GO" id="GO:0016836">
    <property type="term" value="F:hydro-lyase activity"/>
    <property type="evidence" value="ECO:0007669"/>
    <property type="project" value="TreeGrafter"/>
</dbReference>
<evidence type="ECO:0000256" key="6">
    <source>
        <dbReference type="ARBA" id="ARBA00037410"/>
    </source>
</evidence>
<dbReference type="GO" id="GO:0005739">
    <property type="term" value="C:mitochondrion"/>
    <property type="evidence" value="ECO:0007669"/>
    <property type="project" value="UniProtKB-SubCell"/>
</dbReference>
<evidence type="ECO:0000256" key="8">
    <source>
        <dbReference type="SAM" id="MobiDB-lite"/>
    </source>
</evidence>
<dbReference type="InterPro" id="IPR052377">
    <property type="entry name" value="Mitochondrial_ECH-domain"/>
</dbReference>
<dbReference type="AlphaFoldDB" id="A0A1W0WY32"/>
<dbReference type="InterPro" id="IPR001753">
    <property type="entry name" value="Enoyl-CoA_hydra/iso"/>
</dbReference>
<gene>
    <name evidence="9" type="ORF">BV898_05876</name>
</gene>
<evidence type="ECO:0000256" key="3">
    <source>
        <dbReference type="ARBA" id="ARBA00022946"/>
    </source>
</evidence>
<comment type="function">
    <text evidence="6">May play a role in fatty acid biosynthesis and insulin sensitivity.</text>
</comment>
<evidence type="ECO:0000256" key="7">
    <source>
        <dbReference type="ARBA" id="ARBA00040545"/>
    </source>
</evidence>
<evidence type="ECO:0000256" key="2">
    <source>
        <dbReference type="ARBA" id="ARBA00022832"/>
    </source>
</evidence>
<keyword evidence="5" id="KW-0496">Mitochondrion</keyword>
<dbReference type="EMBL" id="MTYJ01000033">
    <property type="protein sequence ID" value="OQV20083.1"/>
    <property type="molecule type" value="Genomic_DNA"/>
</dbReference>
<dbReference type="OrthoDB" id="2139957at2759"/>
<dbReference type="InterPro" id="IPR014748">
    <property type="entry name" value="Enoyl-CoA_hydra_C"/>
</dbReference>
<dbReference type="SUPFAM" id="SSF52096">
    <property type="entry name" value="ClpP/crotonase"/>
    <property type="match status" value="1"/>
</dbReference>
<dbReference type="PANTHER" id="PTHR43602">
    <property type="match status" value="1"/>
</dbReference>
<dbReference type="Gene3D" id="3.90.226.10">
    <property type="entry name" value="2-enoyl-CoA Hydratase, Chain A, domain 1"/>
    <property type="match status" value="1"/>
</dbReference>
<evidence type="ECO:0000313" key="9">
    <source>
        <dbReference type="EMBL" id="OQV20083.1"/>
    </source>
</evidence>
<evidence type="ECO:0000256" key="4">
    <source>
        <dbReference type="ARBA" id="ARBA00023098"/>
    </source>
</evidence>
<accession>A0A1W0WY32</accession>
<feature type="region of interest" description="Disordered" evidence="8">
    <location>
        <begin position="21"/>
        <end position="46"/>
    </location>
</feature>
<dbReference type="Gene3D" id="1.10.12.10">
    <property type="entry name" value="Lyase 2-enoyl-coa Hydratase, Chain A, domain 2"/>
    <property type="match status" value="1"/>
</dbReference>
<keyword evidence="10" id="KW-1185">Reference proteome</keyword>
<dbReference type="Proteomes" id="UP000192578">
    <property type="component" value="Unassembled WGS sequence"/>
</dbReference>
<name>A0A1W0WY32_HYPEX</name>
<dbReference type="InterPro" id="IPR029045">
    <property type="entry name" value="ClpP/crotonase-like_dom_sf"/>
</dbReference>
<proteinExistence type="predicted"/>
<keyword evidence="3" id="KW-0809">Transit peptide</keyword>
<dbReference type="GO" id="GO:0006631">
    <property type="term" value="P:fatty acid metabolic process"/>
    <property type="evidence" value="ECO:0007669"/>
    <property type="project" value="UniProtKB-KW"/>
</dbReference>
<feature type="compositionally biased region" description="Pro residues" evidence="8">
    <location>
        <begin position="29"/>
        <end position="39"/>
    </location>
</feature>
<evidence type="ECO:0000256" key="1">
    <source>
        <dbReference type="ARBA" id="ARBA00004173"/>
    </source>
</evidence>
<dbReference type="CDD" id="cd06558">
    <property type="entry name" value="crotonase-like"/>
    <property type="match status" value="1"/>
</dbReference>
<comment type="subcellular location">
    <subcellularLocation>
        <location evidence="1">Mitochondrion</location>
    </subcellularLocation>
</comment>
<evidence type="ECO:0000256" key="5">
    <source>
        <dbReference type="ARBA" id="ARBA00023128"/>
    </source>
</evidence>
<protein>
    <recommendedName>
        <fullName evidence="7">Enoyl-CoA hydratase domain-containing protein 3, mitochondrial</fullName>
    </recommendedName>
</protein>
<organism evidence="9 10">
    <name type="scientific">Hypsibius exemplaris</name>
    <name type="common">Freshwater tardigrade</name>
    <dbReference type="NCBI Taxonomy" id="2072580"/>
    <lineage>
        <taxon>Eukaryota</taxon>
        <taxon>Metazoa</taxon>
        <taxon>Ecdysozoa</taxon>
        <taxon>Tardigrada</taxon>
        <taxon>Eutardigrada</taxon>
        <taxon>Parachela</taxon>
        <taxon>Hypsibioidea</taxon>
        <taxon>Hypsibiidae</taxon>
        <taxon>Hypsibius</taxon>
    </lineage>
</organism>
<keyword evidence="4" id="KW-0443">Lipid metabolism</keyword>
<sequence>MRSKFLPVFQQSLLLRLESTQAAHHKPTAPSPSPSPSPSPQQQSEERICLTSTENGIKRIILNNSKKRNALSYAMMLELFKEIADMRDRPRVIVISAHGPVFSSGHDLRELKKEHGSRRHEEIFRTCTELMCAVENCEVPVIAQVNGLAAAAGCQLVASCDLVVASSNSTFSVPGVYNGLFCSTPGIPLVRAVPLKIAAKLLYTGEPITAAEALQHGLVSSVVEEAELEKETIRLAHRICQMSPAVIAVGKKFLRAQVEMDRKLAYQEGERVMVSNLALSDGQEGIAAFLEKRKAKWS</sequence>
<dbReference type="Pfam" id="PF00378">
    <property type="entry name" value="ECH_1"/>
    <property type="match status" value="1"/>
</dbReference>
<reference evidence="10" key="1">
    <citation type="submission" date="2017-01" db="EMBL/GenBank/DDBJ databases">
        <title>Comparative genomics of anhydrobiosis in the tardigrade Hypsibius dujardini.</title>
        <authorList>
            <person name="Yoshida Y."/>
            <person name="Koutsovoulos G."/>
            <person name="Laetsch D."/>
            <person name="Stevens L."/>
            <person name="Kumar S."/>
            <person name="Horikawa D."/>
            <person name="Ishino K."/>
            <person name="Komine S."/>
            <person name="Tomita M."/>
            <person name="Blaxter M."/>
            <person name="Arakawa K."/>
        </authorList>
    </citation>
    <scope>NUCLEOTIDE SEQUENCE [LARGE SCALE GENOMIC DNA]</scope>
    <source>
        <strain evidence="10">Z151</strain>
    </source>
</reference>
<comment type="caution">
    <text evidence="9">The sequence shown here is derived from an EMBL/GenBank/DDBJ whole genome shotgun (WGS) entry which is preliminary data.</text>
</comment>